<reference evidence="1 2" key="1">
    <citation type="journal article" date="2014" name="Nat. Commun.">
        <title>Multiple recent horizontal transfers of a large genomic region in cheese making fungi.</title>
        <authorList>
            <person name="Cheeseman K."/>
            <person name="Ropars J."/>
            <person name="Renault P."/>
            <person name="Dupont J."/>
            <person name="Gouzy J."/>
            <person name="Branca A."/>
            <person name="Abraham A.L."/>
            <person name="Ceppi M."/>
            <person name="Conseiller E."/>
            <person name="Debuchy R."/>
            <person name="Malagnac F."/>
            <person name="Goarin A."/>
            <person name="Silar P."/>
            <person name="Lacoste S."/>
            <person name="Sallet E."/>
            <person name="Bensimon A."/>
            <person name="Giraud T."/>
            <person name="Brygoo Y."/>
        </authorList>
    </citation>
    <scope>NUCLEOTIDE SEQUENCE [LARGE SCALE GENOMIC DNA]</scope>
    <source>
        <strain evidence="2">FM 013</strain>
    </source>
</reference>
<proteinExistence type="predicted"/>
<dbReference type="Proteomes" id="UP000053732">
    <property type="component" value="Unassembled WGS sequence"/>
</dbReference>
<protein>
    <submittedName>
        <fullName evidence="1">Str. FM013</fullName>
    </submittedName>
</protein>
<evidence type="ECO:0000313" key="2">
    <source>
        <dbReference type="Proteomes" id="UP000053732"/>
    </source>
</evidence>
<accession>A0A0G4NVX0</accession>
<gene>
    <name evidence="1" type="ORF">PCAMFM013_S002g000131</name>
</gene>
<dbReference type="AlphaFoldDB" id="A0A0G4NVX0"/>
<name>A0A0G4NVX0_PENC3</name>
<dbReference type="EMBL" id="HG793135">
    <property type="protein sequence ID" value="CRL18261.1"/>
    <property type="molecule type" value="Genomic_DNA"/>
</dbReference>
<sequence>MSQSQWQQVRTYVDHLGHRVVLEQYVTPDYEPEPEHVISIQVYSLVPLDDDHTNLRYLMQSFWDNEVKPLFEIYSYYPPGDFACIKPNCIEIARRKQQHRSGVENLLPLIPQFIPIDWAILKGRFCELFRLFTVILDRAKFVSEAGVYFYMAYLDGSENPDPSMQDAPDDTQVVRGVDMSTVAARLGVVVLDGVMIIKLRVQIWNTMNKENETKCVQT</sequence>
<keyword evidence="2" id="KW-1185">Reference proteome</keyword>
<organism evidence="1 2">
    <name type="scientific">Penicillium camemberti (strain FM 013)</name>
    <dbReference type="NCBI Taxonomy" id="1429867"/>
    <lineage>
        <taxon>Eukaryota</taxon>
        <taxon>Fungi</taxon>
        <taxon>Dikarya</taxon>
        <taxon>Ascomycota</taxon>
        <taxon>Pezizomycotina</taxon>
        <taxon>Eurotiomycetes</taxon>
        <taxon>Eurotiomycetidae</taxon>
        <taxon>Eurotiales</taxon>
        <taxon>Aspergillaceae</taxon>
        <taxon>Penicillium</taxon>
    </lineage>
</organism>
<evidence type="ECO:0000313" key="1">
    <source>
        <dbReference type="EMBL" id="CRL18261.1"/>
    </source>
</evidence>
<dbReference type="STRING" id="1429867.A0A0G4NVX0"/>